<dbReference type="EMBL" id="NMUH01011252">
    <property type="protein sequence ID" value="MQM21578.1"/>
    <property type="molecule type" value="Genomic_DNA"/>
</dbReference>
<evidence type="ECO:0000313" key="1">
    <source>
        <dbReference type="EMBL" id="MQM21578.1"/>
    </source>
</evidence>
<proteinExistence type="predicted"/>
<protein>
    <submittedName>
        <fullName evidence="1">Uncharacterized protein</fullName>
    </submittedName>
</protein>
<gene>
    <name evidence="1" type="ORF">Taro_054622</name>
</gene>
<reference evidence="1" key="1">
    <citation type="submission" date="2017-07" db="EMBL/GenBank/DDBJ databases">
        <title>Taro Niue Genome Assembly and Annotation.</title>
        <authorList>
            <person name="Atibalentja N."/>
            <person name="Keating K."/>
            <person name="Fields C.J."/>
        </authorList>
    </citation>
    <scope>NUCLEOTIDE SEQUENCE</scope>
    <source>
        <strain evidence="1">Niue_2</strain>
        <tissue evidence="1">Leaf</tissue>
    </source>
</reference>
<keyword evidence="2" id="KW-1185">Reference proteome</keyword>
<dbReference type="AlphaFoldDB" id="A0A843XP10"/>
<name>A0A843XP10_COLES</name>
<organism evidence="1 2">
    <name type="scientific">Colocasia esculenta</name>
    <name type="common">Wild taro</name>
    <name type="synonym">Arum esculentum</name>
    <dbReference type="NCBI Taxonomy" id="4460"/>
    <lineage>
        <taxon>Eukaryota</taxon>
        <taxon>Viridiplantae</taxon>
        <taxon>Streptophyta</taxon>
        <taxon>Embryophyta</taxon>
        <taxon>Tracheophyta</taxon>
        <taxon>Spermatophyta</taxon>
        <taxon>Magnoliopsida</taxon>
        <taxon>Liliopsida</taxon>
        <taxon>Araceae</taxon>
        <taxon>Aroideae</taxon>
        <taxon>Colocasieae</taxon>
        <taxon>Colocasia</taxon>
    </lineage>
</organism>
<comment type="caution">
    <text evidence="1">The sequence shown here is derived from an EMBL/GenBank/DDBJ whole genome shotgun (WGS) entry which is preliminary data.</text>
</comment>
<accession>A0A843XP10</accession>
<sequence length="297" mass="33556">MKLCGNKVVDIADLEKYGMHNIVAAMDRMKWTEITTFSEDGRGWILDFVCKGTPIRITYDLLKSLFGVCTTSHSGVHTVDTPAKRLGIIGPEFKLKDGKLDINQMNAFNHLLHFIVCQILVLRSATFSTCTKADSDMMFRAIQNRKINMAEVILERMRFAHAQIWDTKSKLNVSLPYAHLLTKIFKHFGINLSGAVVEKMGQKIRSRNLWKRGFSVVNGVWTKTFVAECEAIVGEAQCWVECVLELPKVVDTRSKQVDTSPRFQKGRSTLDPVSSRTVLQKWDSKSTLDQGRSTHSG</sequence>
<evidence type="ECO:0000313" key="2">
    <source>
        <dbReference type="Proteomes" id="UP000652761"/>
    </source>
</evidence>
<dbReference type="Proteomes" id="UP000652761">
    <property type="component" value="Unassembled WGS sequence"/>
</dbReference>